<dbReference type="RefSeq" id="WP_377096504.1">
    <property type="nucleotide sequence ID" value="NZ_JBHTHU010000001.1"/>
</dbReference>
<gene>
    <name evidence="1" type="ORF">ACFQZS_01300</name>
</gene>
<name>A0ABW2YR03_9SPHI</name>
<keyword evidence="2" id="KW-1185">Reference proteome</keyword>
<evidence type="ECO:0000313" key="2">
    <source>
        <dbReference type="Proteomes" id="UP001596958"/>
    </source>
</evidence>
<reference evidence="2" key="1">
    <citation type="journal article" date="2019" name="Int. J. Syst. Evol. Microbiol.">
        <title>The Global Catalogue of Microorganisms (GCM) 10K type strain sequencing project: providing services to taxonomists for standard genome sequencing and annotation.</title>
        <authorList>
            <consortium name="The Broad Institute Genomics Platform"/>
            <consortium name="The Broad Institute Genome Sequencing Center for Infectious Disease"/>
            <person name="Wu L."/>
            <person name="Ma J."/>
        </authorList>
    </citation>
    <scope>NUCLEOTIDE SEQUENCE [LARGE SCALE GENOMIC DNA]</scope>
    <source>
        <strain evidence="2">CCUG 63418</strain>
    </source>
</reference>
<sequence length="154" mass="17583">MKIQCINSKTFELTDGSERSGQIIYDSLFSYKAHIIMGKDEYEINPSGIFSTTICVTKNGTEVANMQMNWKGHIIISFTNGEEYLVRATGTFLNKFVVENKDHQKLMMFDSDINWSKLSYNYNILFDDKPKDILLILLAAYSANYNMALMSAAM</sequence>
<organism evidence="1 2">
    <name type="scientific">Mucilaginibacter calamicampi</name>
    <dbReference type="NCBI Taxonomy" id="1302352"/>
    <lineage>
        <taxon>Bacteria</taxon>
        <taxon>Pseudomonadati</taxon>
        <taxon>Bacteroidota</taxon>
        <taxon>Sphingobacteriia</taxon>
        <taxon>Sphingobacteriales</taxon>
        <taxon>Sphingobacteriaceae</taxon>
        <taxon>Mucilaginibacter</taxon>
    </lineage>
</organism>
<proteinExistence type="predicted"/>
<protein>
    <submittedName>
        <fullName evidence="1">Uncharacterized protein</fullName>
    </submittedName>
</protein>
<dbReference type="Proteomes" id="UP001596958">
    <property type="component" value="Unassembled WGS sequence"/>
</dbReference>
<evidence type="ECO:0000313" key="1">
    <source>
        <dbReference type="EMBL" id="MFD0748757.1"/>
    </source>
</evidence>
<comment type="caution">
    <text evidence="1">The sequence shown here is derived from an EMBL/GenBank/DDBJ whole genome shotgun (WGS) entry which is preliminary data.</text>
</comment>
<dbReference type="EMBL" id="JBHTHU010000001">
    <property type="protein sequence ID" value="MFD0748757.1"/>
    <property type="molecule type" value="Genomic_DNA"/>
</dbReference>
<accession>A0ABW2YR03</accession>